<proteinExistence type="predicted"/>
<dbReference type="Pfam" id="PF00294">
    <property type="entry name" value="PfkB"/>
    <property type="match status" value="1"/>
</dbReference>
<dbReference type="Gene3D" id="3.40.1190.20">
    <property type="match status" value="1"/>
</dbReference>
<dbReference type="SUPFAM" id="SSF53613">
    <property type="entry name" value="Ribokinase-like"/>
    <property type="match status" value="1"/>
</dbReference>
<protein>
    <submittedName>
        <fullName evidence="2">PfkB family carbohydrate kinase</fullName>
    </submittedName>
</protein>
<evidence type="ECO:0000313" key="2">
    <source>
        <dbReference type="EMBL" id="GEM09932.1"/>
    </source>
</evidence>
<organism evidence="2 3">
    <name type="scientific">Rhodotorula toruloides</name>
    <name type="common">Yeast</name>
    <name type="synonym">Rhodosporidium toruloides</name>
    <dbReference type="NCBI Taxonomy" id="5286"/>
    <lineage>
        <taxon>Eukaryota</taxon>
        <taxon>Fungi</taxon>
        <taxon>Dikarya</taxon>
        <taxon>Basidiomycota</taxon>
        <taxon>Pucciniomycotina</taxon>
        <taxon>Microbotryomycetes</taxon>
        <taxon>Sporidiobolales</taxon>
        <taxon>Sporidiobolaceae</taxon>
        <taxon>Rhodotorula</taxon>
    </lineage>
</organism>
<reference evidence="2 3" key="1">
    <citation type="submission" date="2019-07" db="EMBL/GenBank/DDBJ databases">
        <title>Rhodotorula toruloides NBRC10032 genome sequencing.</title>
        <authorList>
            <person name="Shida Y."/>
            <person name="Takaku H."/>
            <person name="Ogasawara W."/>
            <person name="Mori K."/>
        </authorList>
    </citation>
    <scope>NUCLEOTIDE SEQUENCE [LARGE SCALE GENOMIC DNA]</scope>
    <source>
        <strain evidence="2 3">NBRC10032</strain>
    </source>
</reference>
<accession>A0A511KHT0</accession>
<gene>
    <name evidence="2" type="ORF">Rt10032_c09g3949</name>
</gene>
<dbReference type="PANTHER" id="PTHR47098">
    <property type="entry name" value="PROTEIN MAK32"/>
    <property type="match status" value="1"/>
</dbReference>
<dbReference type="GO" id="GO:0016301">
    <property type="term" value="F:kinase activity"/>
    <property type="evidence" value="ECO:0007669"/>
    <property type="project" value="UniProtKB-KW"/>
</dbReference>
<keyword evidence="2" id="KW-0418">Kinase</keyword>
<feature type="domain" description="Carbohydrate kinase PfkB" evidence="1">
    <location>
        <begin position="174"/>
        <end position="311"/>
    </location>
</feature>
<dbReference type="InterPro" id="IPR011611">
    <property type="entry name" value="PfkB_dom"/>
</dbReference>
<keyword evidence="2" id="KW-0808">Transferase</keyword>
<name>A0A511KHT0_RHOTO</name>
<evidence type="ECO:0000313" key="3">
    <source>
        <dbReference type="Proteomes" id="UP000321518"/>
    </source>
</evidence>
<dbReference type="Proteomes" id="UP000321518">
    <property type="component" value="Unassembled WGS sequence"/>
</dbReference>
<dbReference type="AlphaFoldDB" id="A0A511KHT0"/>
<dbReference type="InterPro" id="IPR029056">
    <property type="entry name" value="Ribokinase-like"/>
</dbReference>
<sequence>MPVDCATLGLFILDTFEWRILGSDGTVTSTKREEGVLGGGGLYAMIGSRVWLPAERVGILVDRGTDWPKAIEEELVKYGKEMWVFRDKPDEPTTRALNLYTGEHRDFKYLTPRKRLEPKDLPSPLRTSRVLHFVCSPTRAVSIQSQLQPPLNPTPDWAPQLIYEPIPDRCIPEEMPSLRQILPNIRVFSPNHEEAWSFFGVGPEEVARRGKQGIEEVAQRFFEEGARSIVVIRSGALGAYALRKGDERGVWVPAYHVYQPGGPGGKVLDVTGAGNSFLGGLMAGLVLHPHDLVTAVQCASVSASFVIEQFGLPSVELGEDGIERWNGVDPTERLAEMRERQ</sequence>
<dbReference type="PANTHER" id="PTHR47098:SF2">
    <property type="entry name" value="PROTEIN MAK32"/>
    <property type="match status" value="1"/>
</dbReference>
<dbReference type="EMBL" id="BJWK01000009">
    <property type="protein sequence ID" value="GEM09932.1"/>
    <property type="molecule type" value="Genomic_DNA"/>
</dbReference>
<dbReference type="OrthoDB" id="497927at2759"/>
<comment type="caution">
    <text evidence="2">The sequence shown here is derived from an EMBL/GenBank/DDBJ whole genome shotgun (WGS) entry which is preliminary data.</text>
</comment>
<evidence type="ECO:0000259" key="1">
    <source>
        <dbReference type="Pfam" id="PF00294"/>
    </source>
</evidence>